<evidence type="ECO:0000256" key="5">
    <source>
        <dbReference type="ARBA" id="ARBA00023163"/>
    </source>
</evidence>
<dbReference type="GO" id="GO:0008270">
    <property type="term" value="F:zinc ion binding"/>
    <property type="evidence" value="ECO:0007669"/>
    <property type="project" value="UniProtKB-KW"/>
</dbReference>
<gene>
    <name evidence="8" type="ORF">ISF_07207</name>
</gene>
<keyword evidence="5" id="KW-0804">Transcription</keyword>
<dbReference type="OrthoDB" id="2162994at2759"/>
<dbReference type="Pfam" id="PF00320">
    <property type="entry name" value="GATA"/>
    <property type="match status" value="1"/>
</dbReference>
<dbReference type="InterPro" id="IPR013088">
    <property type="entry name" value="Znf_NHR/GATA"/>
</dbReference>
<evidence type="ECO:0000313" key="8">
    <source>
        <dbReference type="EMBL" id="OAA57286.1"/>
    </source>
</evidence>
<keyword evidence="3" id="KW-0862">Zinc</keyword>
<evidence type="ECO:0000256" key="4">
    <source>
        <dbReference type="ARBA" id="ARBA00023015"/>
    </source>
</evidence>
<accession>A0A167Q4Q3</accession>
<dbReference type="RefSeq" id="XP_018702088.1">
    <property type="nucleotide sequence ID" value="XM_018850810.1"/>
</dbReference>
<evidence type="ECO:0000256" key="3">
    <source>
        <dbReference type="ARBA" id="ARBA00022833"/>
    </source>
</evidence>
<reference evidence="8 9" key="1">
    <citation type="journal article" date="2016" name="Genome Biol. Evol.">
        <title>Divergent and convergent evolution of fungal pathogenicity.</title>
        <authorList>
            <person name="Shang Y."/>
            <person name="Xiao G."/>
            <person name="Zheng P."/>
            <person name="Cen K."/>
            <person name="Zhan S."/>
            <person name="Wang C."/>
        </authorList>
    </citation>
    <scope>NUCLEOTIDE SEQUENCE [LARGE SCALE GENOMIC DNA]</scope>
    <source>
        <strain evidence="8 9">ARSEF 2679</strain>
    </source>
</reference>
<dbReference type="PANTHER" id="PTHR47172:SF24">
    <property type="entry name" value="GATA ZINC FINGER DOMAIN-CONTAINING PROTEIN 14-RELATED"/>
    <property type="match status" value="1"/>
</dbReference>
<dbReference type="SMART" id="SM00401">
    <property type="entry name" value="ZnF_GATA"/>
    <property type="match status" value="1"/>
</dbReference>
<dbReference type="PROSITE" id="PS50114">
    <property type="entry name" value="GATA_ZN_FINGER_2"/>
    <property type="match status" value="1"/>
</dbReference>
<protein>
    <submittedName>
        <fullName evidence="8">Transcription factor rfeH-Penicillium chrysogenum</fullName>
    </submittedName>
</protein>
<evidence type="ECO:0000256" key="1">
    <source>
        <dbReference type="ARBA" id="ARBA00022723"/>
    </source>
</evidence>
<dbReference type="PANTHER" id="PTHR47172">
    <property type="entry name" value="OS01G0976800 PROTEIN"/>
    <property type="match status" value="1"/>
</dbReference>
<dbReference type="Gene3D" id="3.30.50.10">
    <property type="entry name" value="Erythroid Transcription Factor GATA-1, subunit A"/>
    <property type="match status" value="1"/>
</dbReference>
<evidence type="ECO:0000313" key="9">
    <source>
        <dbReference type="Proteomes" id="UP000076744"/>
    </source>
</evidence>
<dbReference type="Proteomes" id="UP000076744">
    <property type="component" value="Unassembled WGS sequence"/>
</dbReference>
<dbReference type="InterPro" id="IPR000679">
    <property type="entry name" value="Znf_GATA"/>
</dbReference>
<evidence type="ECO:0000256" key="2">
    <source>
        <dbReference type="ARBA" id="ARBA00022771"/>
    </source>
</evidence>
<keyword evidence="9" id="KW-1185">Reference proteome</keyword>
<dbReference type="EMBL" id="AZHB01000020">
    <property type="protein sequence ID" value="OAA57286.1"/>
    <property type="molecule type" value="Genomic_DNA"/>
</dbReference>
<name>A0A167Q4Q3_CORFA</name>
<dbReference type="CDD" id="cd00202">
    <property type="entry name" value="ZnF_GATA"/>
    <property type="match status" value="1"/>
</dbReference>
<dbReference type="GeneID" id="30023499"/>
<organism evidence="8 9">
    <name type="scientific">Cordyceps fumosorosea (strain ARSEF 2679)</name>
    <name type="common">Isaria fumosorosea</name>
    <dbReference type="NCBI Taxonomy" id="1081104"/>
    <lineage>
        <taxon>Eukaryota</taxon>
        <taxon>Fungi</taxon>
        <taxon>Dikarya</taxon>
        <taxon>Ascomycota</taxon>
        <taxon>Pezizomycotina</taxon>
        <taxon>Sordariomycetes</taxon>
        <taxon>Hypocreomycetidae</taxon>
        <taxon>Hypocreales</taxon>
        <taxon>Cordycipitaceae</taxon>
        <taxon>Cordyceps</taxon>
    </lineage>
</organism>
<evidence type="ECO:0000259" key="7">
    <source>
        <dbReference type="PROSITE" id="PS50114"/>
    </source>
</evidence>
<dbReference type="STRING" id="1081104.A0A167Q4Q3"/>
<dbReference type="AlphaFoldDB" id="A0A167Q4Q3"/>
<dbReference type="GO" id="GO:0006355">
    <property type="term" value="P:regulation of DNA-templated transcription"/>
    <property type="evidence" value="ECO:0007669"/>
    <property type="project" value="InterPro"/>
</dbReference>
<dbReference type="GO" id="GO:0043565">
    <property type="term" value="F:sequence-specific DNA binding"/>
    <property type="evidence" value="ECO:0007669"/>
    <property type="project" value="InterPro"/>
</dbReference>
<evidence type="ECO:0000256" key="6">
    <source>
        <dbReference type="PROSITE-ProRule" id="PRU00094"/>
    </source>
</evidence>
<comment type="caution">
    <text evidence="8">The sequence shown here is derived from an EMBL/GenBank/DDBJ whole genome shotgun (WGS) entry which is preliminary data.</text>
</comment>
<feature type="domain" description="GATA-type" evidence="7">
    <location>
        <begin position="173"/>
        <end position="208"/>
    </location>
</feature>
<proteinExistence type="predicted"/>
<keyword evidence="2 6" id="KW-0863">Zinc-finger</keyword>
<dbReference type="SUPFAM" id="SSF57716">
    <property type="entry name" value="Glucocorticoid receptor-like (DNA-binding domain)"/>
    <property type="match status" value="1"/>
</dbReference>
<keyword evidence="4" id="KW-0805">Transcription regulation</keyword>
<keyword evidence="1" id="KW-0479">Metal-binding</keyword>
<sequence>MPAIAPVAPHTGFEPLTLRGPTGGDIAAHVLAAISRASSVVDTHQSAAVPSQLSLKGLLQSENVQMVSIPPISSPQVANVVLTPNAQIQENLAALARFADHLPLDVDAAAPRVSNDELLIMGNLVRDISASLEKIESLRADEDEVLPFVADKYVPMRPMSSIARRRRKEKKKLKIAHKCHSCKRLDTPQWRPGPDGPRTLCNVCGLIYTKRQQRQAEQVMRPSRDE</sequence>